<evidence type="ECO:0000256" key="6">
    <source>
        <dbReference type="ARBA" id="ARBA00023136"/>
    </source>
</evidence>
<keyword evidence="5 9" id="KW-1133">Transmembrane helix</keyword>
<reference evidence="11 12" key="1">
    <citation type="submission" date="2024-10" db="EMBL/GenBank/DDBJ databases">
        <authorList>
            <person name="Kim D."/>
        </authorList>
    </citation>
    <scope>NUCLEOTIDE SEQUENCE [LARGE SCALE GENOMIC DNA]</scope>
    <source>
        <strain evidence="11">BH-2024</strain>
    </source>
</reference>
<dbReference type="Gene3D" id="1.20.1280.290">
    <property type="match status" value="2"/>
</dbReference>
<accession>A0ABD2JX16</accession>
<evidence type="ECO:0000256" key="2">
    <source>
        <dbReference type="ARBA" id="ARBA00022448"/>
    </source>
</evidence>
<organism evidence="11 12">
    <name type="scientific">Heterodera trifolii</name>
    <dbReference type="NCBI Taxonomy" id="157864"/>
    <lineage>
        <taxon>Eukaryota</taxon>
        <taxon>Metazoa</taxon>
        <taxon>Ecdysozoa</taxon>
        <taxon>Nematoda</taxon>
        <taxon>Chromadorea</taxon>
        <taxon>Rhabditida</taxon>
        <taxon>Tylenchina</taxon>
        <taxon>Tylenchomorpha</taxon>
        <taxon>Tylenchoidea</taxon>
        <taxon>Heteroderidae</taxon>
        <taxon>Heteroderinae</taxon>
        <taxon>Heterodera</taxon>
    </lineage>
</organism>
<dbReference type="AlphaFoldDB" id="A0ABD2JX16"/>
<feature type="transmembrane region" description="Helical" evidence="10">
    <location>
        <begin position="39"/>
        <end position="61"/>
    </location>
</feature>
<evidence type="ECO:0000256" key="3">
    <source>
        <dbReference type="ARBA" id="ARBA00022692"/>
    </source>
</evidence>
<feature type="transmembrane region" description="Helical" evidence="10">
    <location>
        <begin position="210"/>
        <end position="234"/>
    </location>
</feature>
<dbReference type="PANTHER" id="PTHR12226:SF2">
    <property type="entry name" value="MANNOSE-P-DOLICHOL UTILIZATION DEFECT 1 PROTEIN"/>
    <property type="match status" value="1"/>
</dbReference>
<proteinExistence type="inferred from homology"/>
<sequence length="240" mass="26419">MVMQTQLFRRFFDYLFPGKCSDIFFVDFNFFHKDCAPILVSRLIGIAITLGSSFLLVPQILKIYNAKSGEGISLSAQLLGLVSAAAVAAYSYEKGFVFGQWGDSLFVALQTMVIVVQMLHFAGHLSAALVFMSFCWSILMAIFYHHIPMALLTPAQAAVVPIVFLSKGIQIVANYQNASTGQLSLISVSMQFGGCVARVFTSVQETAGDWLVIAPFVLSSLLNGIIFLQILFYAKKRKTE</sequence>
<dbReference type="InterPro" id="IPR006603">
    <property type="entry name" value="PQ-loop_rpt"/>
</dbReference>
<keyword evidence="3 9" id="KW-0812">Transmembrane</keyword>
<evidence type="ECO:0000256" key="10">
    <source>
        <dbReference type="SAM" id="Phobius"/>
    </source>
</evidence>
<evidence type="ECO:0000256" key="9">
    <source>
        <dbReference type="PIRNR" id="PIRNR023381"/>
    </source>
</evidence>
<name>A0ABD2JX16_9BILA</name>
<evidence type="ECO:0000256" key="1">
    <source>
        <dbReference type="ARBA" id="ARBA00004141"/>
    </source>
</evidence>
<comment type="similarity">
    <text evidence="7 9">Belongs to the MPDU1 (TC 2.A.43.3) family.</text>
</comment>
<dbReference type="PANTHER" id="PTHR12226">
    <property type="entry name" value="MANNOSE-P-DOLICHOL UTILIZATION DEFECT 1 LEC35 -RELATED"/>
    <property type="match status" value="1"/>
</dbReference>
<keyword evidence="2" id="KW-0813">Transport</keyword>
<evidence type="ECO:0000313" key="11">
    <source>
        <dbReference type="EMBL" id="KAL3095189.1"/>
    </source>
</evidence>
<feature type="transmembrane region" description="Helical" evidence="10">
    <location>
        <begin position="73"/>
        <end position="92"/>
    </location>
</feature>
<dbReference type="PIRSF" id="PIRSF023381">
    <property type="entry name" value="MannP-dilichol_defect-1p"/>
    <property type="match status" value="1"/>
</dbReference>
<comment type="subcellular location">
    <subcellularLocation>
        <location evidence="1 9">Membrane</location>
        <topology evidence="1 9">Multi-pass membrane protein</topology>
    </subcellularLocation>
</comment>
<dbReference type="SMART" id="SM00679">
    <property type="entry name" value="CTNS"/>
    <property type="match status" value="2"/>
</dbReference>
<evidence type="ECO:0000256" key="8">
    <source>
        <dbReference type="ARBA" id="ARBA00067517"/>
    </source>
</evidence>
<feature type="transmembrane region" description="Helical" evidence="10">
    <location>
        <begin position="104"/>
        <end position="122"/>
    </location>
</feature>
<dbReference type="GO" id="GO:0016020">
    <property type="term" value="C:membrane"/>
    <property type="evidence" value="ECO:0007669"/>
    <property type="project" value="UniProtKB-SubCell"/>
</dbReference>
<evidence type="ECO:0000256" key="4">
    <source>
        <dbReference type="ARBA" id="ARBA00022737"/>
    </source>
</evidence>
<dbReference type="Pfam" id="PF04193">
    <property type="entry name" value="PQ-loop"/>
    <property type="match status" value="2"/>
</dbReference>
<dbReference type="Proteomes" id="UP001620626">
    <property type="component" value="Unassembled WGS sequence"/>
</dbReference>
<keyword evidence="6 9" id="KW-0472">Membrane</keyword>
<protein>
    <recommendedName>
        <fullName evidence="8 9">Mannose-P-dolichol utilization defect 1 protein homolog</fullName>
    </recommendedName>
</protein>
<dbReference type="EMBL" id="JBICBT010000882">
    <property type="protein sequence ID" value="KAL3095189.1"/>
    <property type="molecule type" value="Genomic_DNA"/>
</dbReference>
<evidence type="ECO:0000313" key="12">
    <source>
        <dbReference type="Proteomes" id="UP001620626"/>
    </source>
</evidence>
<keyword evidence="12" id="KW-1185">Reference proteome</keyword>
<evidence type="ECO:0000256" key="7">
    <source>
        <dbReference type="ARBA" id="ARBA00038475"/>
    </source>
</evidence>
<dbReference type="InterPro" id="IPR016817">
    <property type="entry name" value="MannP-dilichol_defect-1"/>
</dbReference>
<dbReference type="FunFam" id="1.20.1280.290:FF:000006">
    <property type="entry name" value="mannose-P-dolichol utilization defect 1 protein"/>
    <property type="match status" value="1"/>
</dbReference>
<keyword evidence="4" id="KW-0677">Repeat</keyword>
<evidence type="ECO:0000256" key="5">
    <source>
        <dbReference type="ARBA" id="ARBA00022989"/>
    </source>
</evidence>
<gene>
    <name evidence="11" type="ORF">niasHT_023010</name>
</gene>
<comment type="caution">
    <text evidence="11">The sequence shown here is derived from an EMBL/GenBank/DDBJ whole genome shotgun (WGS) entry which is preliminary data.</text>
</comment>